<comment type="caution">
    <text evidence="4">The sequence shown here is derived from an EMBL/GenBank/DDBJ whole genome shotgun (WGS) entry which is preliminary data.</text>
</comment>
<keyword evidence="5" id="KW-1185">Reference proteome</keyword>
<protein>
    <submittedName>
        <fullName evidence="4">Ribosomal-protein-alanine N-acetyltransferase</fullName>
        <ecNumber evidence="4">2.3.1.267</ecNumber>
    </submittedName>
</protein>
<dbReference type="PROSITE" id="PS51186">
    <property type="entry name" value="GNAT"/>
    <property type="match status" value="1"/>
</dbReference>
<dbReference type="PANTHER" id="PTHR43877">
    <property type="entry name" value="AMINOALKYLPHOSPHONATE N-ACETYLTRANSFERASE-RELATED-RELATED"/>
    <property type="match status" value="1"/>
</dbReference>
<dbReference type="InterPro" id="IPR000182">
    <property type="entry name" value="GNAT_dom"/>
</dbReference>
<dbReference type="NCBIfam" id="TIGR01575">
    <property type="entry name" value="rimI"/>
    <property type="match status" value="1"/>
</dbReference>
<evidence type="ECO:0000313" key="5">
    <source>
        <dbReference type="Proteomes" id="UP000520814"/>
    </source>
</evidence>
<dbReference type="RefSeq" id="WP_184192384.1">
    <property type="nucleotide sequence ID" value="NZ_JACHGW010000001.1"/>
</dbReference>
<accession>A0A7W9SMU5</accession>
<dbReference type="SUPFAM" id="SSF55729">
    <property type="entry name" value="Acyl-CoA N-acyltransferases (Nat)"/>
    <property type="match status" value="1"/>
</dbReference>
<reference evidence="4 5" key="1">
    <citation type="submission" date="2020-08" db="EMBL/GenBank/DDBJ databases">
        <title>Genomic Encyclopedia of Type Strains, Phase IV (KMG-IV): sequencing the most valuable type-strain genomes for metagenomic binning, comparative biology and taxonomic classification.</title>
        <authorList>
            <person name="Goeker M."/>
        </authorList>
    </citation>
    <scope>NUCLEOTIDE SEQUENCE [LARGE SCALE GENOMIC DNA]</scope>
    <source>
        <strain evidence="4 5">DSM 23562</strain>
    </source>
</reference>
<dbReference type="Pfam" id="PF00583">
    <property type="entry name" value="Acetyltransf_1"/>
    <property type="match status" value="1"/>
</dbReference>
<dbReference type="EC" id="2.3.1.267" evidence="4"/>
<organism evidence="4 5">
    <name type="scientific">Armatimonas rosea</name>
    <dbReference type="NCBI Taxonomy" id="685828"/>
    <lineage>
        <taxon>Bacteria</taxon>
        <taxon>Bacillati</taxon>
        <taxon>Armatimonadota</taxon>
        <taxon>Armatimonadia</taxon>
        <taxon>Armatimonadales</taxon>
        <taxon>Armatimonadaceae</taxon>
        <taxon>Armatimonas</taxon>
    </lineage>
</organism>
<dbReference type="AlphaFoldDB" id="A0A7W9SMU5"/>
<keyword evidence="1 4" id="KW-0808">Transferase</keyword>
<evidence type="ECO:0000256" key="1">
    <source>
        <dbReference type="ARBA" id="ARBA00022679"/>
    </source>
</evidence>
<dbReference type="InterPro" id="IPR006464">
    <property type="entry name" value="AcTrfase_RimI/Ard1"/>
</dbReference>
<sequence length="169" mass="19187">MSAVTIRPMVGTDIETVARIERQSFTSNWTTSAWVNELSNPFAIYLVAELEGEVVGHCGFHLVMDEAHITTLAVAETWRNQKLGERLLVGMLETAQTRGATSATLEVRRSNAPAQHLYQKYGFSWEGTRKGYYDGEDGDILWVRRMEDPAWKKRFTENRTRLMAVVSSD</sequence>
<dbReference type="EMBL" id="JACHGW010000001">
    <property type="protein sequence ID" value="MBB6048749.1"/>
    <property type="molecule type" value="Genomic_DNA"/>
</dbReference>
<dbReference type="InterPro" id="IPR016181">
    <property type="entry name" value="Acyl_CoA_acyltransferase"/>
</dbReference>
<dbReference type="CDD" id="cd04301">
    <property type="entry name" value="NAT_SF"/>
    <property type="match status" value="1"/>
</dbReference>
<dbReference type="InterPro" id="IPR050832">
    <property type="entry name" value="Bact_Acetyltransf"/>
</dbReference>
<gene>
    <name evidence="4" type="ORF">HNQ39_000511</name>
</gene>
<dbReference type="GO" id="GO:0008999">
    <property type="term" value="F:protein-N-terminal-alanine acetyltransferase activity"/>
    <property type="evidence" value="ECO:0007669"/>
    <property type="project" value="UniProtKB-EC"/>
</dbReference>
<dbReference type="Gene3D" id="3.40.630.30">
    <property type="match status" value="1"/>
</dbReference>
<keyword evidence="2 4" id="KW-0012">Acyltransferase</keyword>
<dbReference type="PANTHER" id="PTHR43877:SF2">
    <property type="entry name" value="AMINOALKYLPHOSPHONATE N-ACETYLTRANSFERASE-RELATED"/>
    <property type="match status" value="1"/>
</dbReference>
<evidence type="ECO:0000259" key="3">
    <source>
        <dbReference type="PROSITE" id="PS51186"/>
    </source>
</evidence>
<feature type="domain" description="N-acetyltransferase" evidence="3">
    <location>
        <begin position="4"/>
        <end position="147"/>
    </location>
</feature>
<evidence type="ECO:0000313" key="4">
    <source>
        <dbReference type="EMBL" id="MBB6048749.1"/>
    </source>
</evidence>
<evidence type="ECO:0000256" key="2">
    <source>
        <dbReference type="ARBA" id="ARBA00023315"/>
    </source>
</evidence>
<proteinExistence type="predicted"/>
<dbReference type="Proteomes" id="UP000520814">
    <property type="component" value="Unassembled WGS sequence"/>
</dbReference>
<name>A0A7W9SMU5_ARMRO</name>